<keyword evidence="3" id="KW-0274">FAD</keyword>
<accession>A0A164YWK3</accession>
<name>A0A164YWK3_9CRUS</name>
<organism evidence="6 7">
    <name type="scientific">Daphnia magna</name>
    <dbReference type="NCBI Taxonomy" id="35525"/>
    <lineage>
        <taxon>Eukaryota</taxon>
        <taxon>Metazoa</taxon>
        <taxon>Ecdysozoa</taxon>
        <taxon>Arthropoda</taxon>
        <taxon>Crustacea</taxon>
        <taxon>Branchiopoda</taxon>
        <taxon>Diplostraca</taxon>
        <taxon>Cladocera</taxon>
        <taxon>Anomopoda</taxon>
        <taxon>Daphniidae</taxon>
        <taxon>Daphnia</taxon>
    </lineage>
</organism>
<dbReference type="PANTHER" id="PTHR46091:SF3">
    <property type="entry name" value="AMINE OXIDASE DOMAIN-CONTAINING PROTEIN"/>
    <property type="match status" value="1"/>
</dbReference>
<dbReference type="AlphaFoldDB" id="A0A164YWK3"/>
<keyword evidence="4" id="KW-0521">NADP</keyword>
<keyword evidence="7" id="KW-1185">Reference proteome</keyword>
<sequence length="59" mass="6461">MEHDITRFGSDQATLLLPESGIEGLYFTGQDVMSCGFAVCLSSPFLCASVILKKRYLLS</sequence>
<dbReference type="EMBL" id="LRGB01000868">
    <property type="protein sequence ID" value="KZS15685.1"/>
    <property type="molecule type" value="Genomic_DNA"/>
</dbReference>
<evidence type="ECO:0000256" key="3">
    <source>
        <dbReference type="ARBA" id="ARBA00022827"/>
    </source>
</evidence>
<evidence type="ECO:0000256" key="1">
    <source>
        <dbReference type="ARBA" id="ARBA00022630"/>
    </source>
</evidence>
<keyword evidence="5" id="KW-0520">NAD</keyword>
<gene>
    <name evidence="6" type="ORF">APZ42_018904</name>
</gene>
<proteinExistence type="predicted"/>
<evidence type="ECO:0000256" key="5">
    <source>
        <dbReference type="ARBA" id="ARBA00023027"/>
    </source>
</evidence>
<keyword evidence="2" id="KW-0732">Signal</keyword>
<dbReference type="Proteomes" id="UP000076858">
    <property type="component" value="Unassembled WGS sequence"/>
</dbReference>
<comment type="caution">
    <text evidence="6">The sequence shown here is derived from an EMBL/GenBank/DDBJ whole genome shotgun (WGS) entry which is preliminary data.</text>
</comment>
<evidence type="ECO:0000256" key="4">
    <source>
        <dbReference type="ARBA" id="ARBA00022857"/>
    </source>
</evidence>
<evidence type="ECO:0000256" key="2">
    <source>
        <dbReference type="ARBA" id="ARBA00022729"/>
    </source>
</evidence>
<dbReference type="PANTHER" id="PTHR46091">
    <property type="entry name" value="BLR7054 PROTEIN"/>
    <property type="match status" value="1"/>
</dbReference>
<reference evidence="6 7" key="1">
    <citation type="submission" date="2016-03" db="EMBL/GenBank/DDBJ databases">
        <title>EvidentialGene: Evidence-directed Construction of Genes on Genomes.</title>
        <authorList>
            <person name="Gilbert D.G."/>
            <person name="Choi J.-H."/>
            <person name="Mockaitis K."/>
            <person name="Colbourne J."/>
            <person name="Pfrender M."/>
        </authorList>
    </citation>
    <scope>NUCLEOTIDE SEQUENCE [LARGE SCALE GENOMIC DNA]</scope>
    <source>
        <strain evidence="6 7">Xinb3</strain>
        <tissue evidence="6">Complete organism</tissue>
    </source>
</reference>
<evidence type="ECO:0000313" key="6">
    <source>
        <dbReference type="EMBL" id="KZS15685.1"/>
    </source>
</evidence>
<protein>
    <submittedName>
        <fullName evidence="6">Uncharacterized protein</fullName>
    </submittedName>
</protein>
<evidence type="ECO:0000313" key="7">
    <source>
        <dbReference type="Proteomes" id="UP000076858"/>
    </source>
</evidence>
<keyword evidence="1" id="KW-0285">Flavoprotein</keyword>
<dbReference type="InterPro" id="IPR052206">
    <property type="entry name" value="Retinol_saturase"/>
</dbReference>